<sequence>MQSRWSDQDARTYIERYANAPHANEDLALRVYSSRLIGREPSLVLHGGGNTSVKTQLVDDTGELVDVLCVKGSGWDLGDIEPAGLPAVRLDTLTGLRALEAMSDEDMVNAQRTRLLDASAPNPSVETLLHAFLPAKFIDHSHADAILACVDQPEAARICASLFGDRLALVPYVMPGFALAKLAAEVAEANPKAEGLLLLQHGLFTWGASARESYERHVWAVDAAQRYAGSWQQAQDPSASAAPSVEPSRFYPELRGRLGEGQRRYYFDMRSSDAIRRFVDREDLAAVSQRGPVTPDHVIRTKASPLLLDLRGRQAGEGDVAEIERALSEFRGAYQAYVARQAQARPHRSIKALDPDPRVILAPGAGVMIGVGSSPKAARVAADLYEHTIDVIEAAEAIGSYQALPETDLFDMEYWSLEQAKLGKSQPRALDGHIVLVSGAARGIGEATARAFARAGASLYLIDRDAEALAAVASSLGAASEIVDVSDEQALRRSVQNCALTYGGLDGVVSNAGYAPQSPIASCSTKLLQASFAVNFFAHQWLASEAFSVFERQGMGGFLLFNASKAAFNPGPLFGPYALPKAALVALTKQYALEGGPLGVRANAVNADRIRTGLMSSEDVQRRAAARGLEVDAYFKSNLLAREVTSDDVAAAFLHLALAQSTTGCVLTVDGGNIAASPR</sequence>
<dbReference type="EMBL" id="JMCC02000041">
    <property type="protein sequence ID" value="KIG16202.1"/>
    <property type="molecule type" value="Genomic_DNA"/>
</dbReference>
<dbReference type="InterPro" id="IPR036291">
    <property type="entry name" value="NAD(P)-bd_dom_sf"/>
</dbReference>
<comment type="caution">
    <text evidence="4">The sequence shown here is derived from an EMBL/GenBank/DDBJ whole genome shotgun (WGS) entry which is preliminary data.</text>
</comment>
<dbReference type="NCBIfam" id="NF006192">
    <property type="entry name" value="PRK08324.1-6"/>
    <property type="match status" value="1"/>
</dbReference>
<dbReference type="InterPro" id="IPR001303">
    <property type="entry name" value="Aldolase_II/adducin_N"/>
</dbReference>
<dbReference type="AlphaFoldDB" id="A0A0C2D8C6"/>
<evidence type="ECO:0000259" key="3">
    <source>
        <dbReference type="SMART" id="SM01007"/>
    </source>
</evidence>
<dbReference type="GO" id="GO:0016491">
    <property type="term" value="F:oxidoreductase activity"/>
    <property type="evidence" value="ECO:0007669"/>
    <property type="project" value="UniProtKB-KW"/>
</dbReference>
<dbReference type="Pfam" id="PF00596">
    <property type="entry name" value="Aldolase_II"/>
    <property type="match status" value="1"/>
</dbReference>
<evidence type="ECO:0000256" key="1">
    <source>
        <dbReference type="ARBA" id="ARBA00006484"/>
    </source>
</evidence>
<dbReference type="Gene3D" id="3.40.50.720">
    <property type="entry name" value="NAD(P)-binding Rossmann-like Domain"/>
    <property type="match status" value="1"/>
</dbReference>
<dbReference type="PANTHER" id="PTHR43669:SF3">
    <property type="entry name" value="ALCOHOL DEHYDROGENASE, PUTATIVE (AFU_ORTHOLOGUE AFUA_3G03445)-RELATED"/>
    <property type="match status" value="1"/>
</dbReference>
<reference evidence="4 5" key="1">
    <citation type="submission" date="2014-12" db="EMBL/GenBank/DDBJ databases">
        <title>Genome assembly of Enhygromyxa salina DSM 15201.</title>
        <authorList>
            <person name="Sharma G."/>
            <person name="Subramanian S."/>
        </authorList>
    </citation>
    <scope>NUCLEOTIDE SEQUENCE [LARGE SCALE GENOMIC DNA]</scope>
    <source>
        <strain evidence="4 5">DSM 15201</strain>
    </source>
</reference>
<dbReference type="PRINTS" id="PR00081">
    <property type="entry name" value="GDHRDH"/>
</dbReference>
<evidence type="ECO:0000256" key="2">
    <source>
        <dbReference type="ARBA" id="ARBA00023002"/>
    </source>
</evidence>
<protein>
    <submittedName>
        <fullName evidence="4">Putative oxidoreductase</fullName>
    </submittedName>
</protein>
<dbReference type="InterPro" id="IPR036409">
    <property type="entry name" value="Aldolase_II/adducin_N_sf"/>
</dbReference>
<dbReference type="PANTHER" id="PTHR43669">
    <property type="entry name" value="5-KETO-D-GLUCONATE 5-REDUCTASE"/>
    <property type="match status" value="1"/>
</dbReference>
<dbReference type="RefSeq" id="WP_052550094.1">
    <property type="nucleotide sequence ID" value="NZ_JMCC02000041.1"/>
</dbReference>
<dbReference type="SUPFAM" id="SSF53639">
    <property type="entry name" value="AraD/HMP-PK domain-like"/>
    <property type="match status" value="1"/>
</dbReference>
<organism evidence="4 5">
    <name type="scientific">Enhygromyxa salina</name>
    <dbReference type="NCBI Taxonomy" id="215803"/>
    <lineage>
        <taxon>Bacteria</taxon>
        <taxon>Pseudomonadati</taxon>
        <taxon>Myxococcota</taxon>
        <taxon>Polyangia</taxon>
        <taxon>Nannocystales</taxon>
        <taxon>Nannocystaceae</taxon>
        <taxon>Enhygromyxa</taxon>
    </lineage>
</organism>
<proteinExistence type="inferred from homology"/>
<dbReference type="SUPFAM" id="SSF51735">
    <property type="entry name" value="NAD(P)-binding Rossmann-fold domains"/>
    <property type="match status" value="1"/>
</dbReference>
<dbReference type="Pfam" id="PF13561">
    <property type="entry name" value="adh_short_C2"/>
    <property type="match status" value="1"/>
</dbReference>
<gene>
    <name evidence="4" type="ORF">DB30_04814</name>
</gene>
<dbReference type="Gene3D" id="3.40.225.10">
    <property type="entry name" value="Class II aldolase/adducin N-terminal domain"/>
    <property type="match status" value="1"/>
</dbReference>
<feature type="domain" description="Class II aldolase/adducin N-terminal" evidence="3">
    <location>
        <begin position="29"/>
        <end position="228"/>
    </location>
</feature>
<comment type="similarity">
    <text evidence="1">Belongs to the short-chain dehydrogenases/reductases (SDR) family.</text>
</comment>
<dbReference type="InterPro" id="IPR002347">
    <property type="entry name" value="SDR_fam"/>
</dbReference>
<evidence type="ECO:0000313" key="4">
    <source>
        <dbReference type="EMBL" id="KIG16202.1"/>
    </source>
</evidence>
<dbReference type="Proteomes" id="UP000031599">
    <property type="component" value="Unassembled WGS sequence"/>
</dbReference>
<keyword evidence="2" id="KW-0560">Oxidoreductase</keyword>
<evidence type="ECO:0000313" key="5">
    <source>
        <dbReference type="Proteomes" id="UP000031599"/>
    </source>
</evidence>
<dbReference type="SMART" id="SM01007">
    <property type="entry name" value="Aldolase_II"/>
    <property type="match status" value="1"/>
</dbReference>
<accession>A0A0C2D8C6</accession>
<name>A0A0C2D8C6_9BACT</name>